<comment type="caution">
    <text evidence="2">The sequence shown here is derived from an EMBL/GenBank/DDBJ whole genome shotgun (WGS) entry which is preliminary data.</text>
</comment>
<reference evidence="2 3" key="1">
    <citation type="journal article" date="2024" name="Commun. Biol.">
        <title>Comparative genomic analysis of thermophilic fungi reveals convergent evolutionary adaptations and gene losses.</title>
        <authorList>
            <person name="Steindorff A.S."/>
            <person name="Aguilar-Pontes M.V."/>
            <person name="Robinson A.J."/>
            <person name="Andreopoulos B."/>
            <person name="LaButti K."/>
            <person name="Kuo A."/>
            <person name="Mondo S."/>
            <person name="Riley R."/>
            <person name="Otillar R."/>
            <person name="Haridas S."/>
            <person name="Lipzen A."/>
            <person name="Grimwood J."/>
            <person name="Schmutz J."/>
            <person name="Clum A."/>
            <person name="Reid I.D."/>
            <person name="Moisan M.C."/>
            <person name="Butler G."/>
            <person name="Nguyen T.T.M."/>
            <person name="Dewar K."/>
            <person name="Conant G."/>
            <person name="Drula E."/>
            <person name="Henrissat B."/>
            <person name="Hansel C."/>
            <person name="Singer S."/>
            <person name="Hutchinson M.I."/>
            <person name="de Vries R.P."/>
            <person name="Natvig D.O."/>
            <person name="Powell A.J."/>
            <person name="Tsang A."/>
            <person name="Grigoriev I.V."/>
        </authorList>
    </citation>
    <scope>NUCLEOTIDE SEQUENCE [LARGE SCALE GENOMIC DNA]</scope>
    <source>
        <strain evidence="2 3">ATCC 22073</strain>
    </source>
</reference>
<feature type="region of interest" description="Disordered" evidence="1">
    <location>
        <begin position="278"/>
        <end position="311"/>
    </location>
</feature>
<dbReference type="PANTHER" id="PTHR42103">
    <property type="entry name" value="ALPHA/BETA-HYDROLASES SUPERFAMILY PROTEIN"/>
    <property type="match status" value="1"/>
</dbReference>
<sequence length="453" mass="48759">MTLPKPSLTFTLPSLHDGLPIDCRLYHPASLAASPRAPPWRKHAAVFAHPYAPLGGCYDDGVVQLVASTLLSQGFLVCTFNFRGAHGSAGRTSWTARPERADYTSVVGFLLHYVHFLDPFRLPPRSTPTDPPHGAPAPEGEEETSQVRIRAPTPTPPEGAGASPVFLSGGYSYGAMITSQLPSLATMAALFDAPELGSHAAEIRLRAQHLAEAQNAVLAAAREAAADRLRPASPRRHVGGLRVGGDEEGRKSHETRRSRSAEFEEAIRHGVHELLARTRKAHGQKPDKSPDGTAAGDPSPREHPQPARLPPVADRTAFRPAYLLVSPLQGIVTNLAAMSFPALPSLSAKPWFGKPPPLRDDEAASEAMAEEEEAESKLVQSPTLAIYGDDDVFVPVRKLRAWKSRLEAVRPSLFRAHEVPSAGHFWAQGNAASTLREAVKAFASSLLDDKGAR</sequence>
<feature type="region of interest" description="Disordered" evidence="1">
    <location>
        <begin position="226"/>
        <end position="263"/>
    </location>
</feature>
<dbReference type="RefSeq" id="XP_070866956.1">
    <property type="nucleotide sequence ID" value="XM_071009416.1"/>
</dbReference>
<dbReference type="PANTHER" id="PTHR42103:SF2">
    <property type="entry name" value="AB HYDROLASE-1 DOMAIN-CONTAINING PROTEIN"/>
    <property type="match status" value="1"/>
</dbReference>
<dbReference type="InterPro" id="IPR029058">
    <property type="entry name" value="AB_hydrolase_fold"/>
</dbReference>
<feature type="compositionally biased region" description="Pro residues" evidence="1">
    <location>
        <begin position="123"/>
        <end position="135"/>
    </location>
</feature>
<feature type="region of interest" description="Disordered" evidence="1">
    <location>
        <begin position="123"/>
        <end position="163"/>
    </location>
</feature>
<protein>
    <submittedName>
        <fullName evidence="2">Uncharacterized protein</fullName>
    </submittedName>
</protein>
<dbReference type="EMBL" id="JAZGUE010000003">
    <property type="protein sequence ID" value="KAL2268229.1"/>
    <property type="molecule type" value="Genomic_DNA"/>
</dbReference>
<feature type="compositionally biased region" description="Basic and acidic residues" evidence="1">
    <location>
        <begin position="244"/>
        <end position="263"/>
    </location>
</feature>
<dbReference type="Proteomes" id="UP001600064">
    <property type="component" value="Unassembled WGS sequence"/>
</dbReference>
<evidence type="ECO:0000313" key="3">
    <source>
        <dbReference type="Proteomes" id="UP001600064"/>
    </source>
</evidence>
<name>A0ABR4DF96_9PEZI</name>
<evidence type="ECO:0000256" key="1">
    <source>
        <dbReference type="SAM" id="MobiDB-lite"/>
    </source>
</evidence>
<feature type="region of interest" description="Disordered" evidence="1">
    <location>
        <begin position="353"/>
        <end position="378"/>
    </location>
</feature>
<keyword evidence="3" id="KW-1185">Reference proteome</keyword>
<dbReference type="GeneID" id="98124060"/>
<proteinExistence type="predicted"/>
<accession>A0ABR4DF96</accession>
<evidence type="ECO:0000313" key="2">
    <source>
        <dbReference type="EMBL" id="KAL2268229.1"/>
    </source>
</evidence>
<dbReference type="Gene3D" id="3.40.50.1820">
    <property type="entry name" value="alpha/beta hydrolase"/>
    <property type="match status" value="2"/>
</dbReference>
<gene>
    <name evidence="2" type="ORF">VTJ83DRAFT_3075</name>
</gene>
<organism evidence="2 3">
    <name type="scientific">Remersonia thermophila</name>
    <dbReference type="NCBI Taxonomy" id="72144"/>
    <lineage>
        <taxon>Eukaryota</taxon>
        <taxon>Fungi</taxon>
        <taxon>Dikarya</taxon>
        <taxon>Ascomycota</taxon>
        <taxon>Pezizomycotina</taxon>
        <taxon>Sordariomycetes</taxon>
        <taxon>Sordariomycetidae</taxon>
        <taxon>Sordariales</taxon>
        <taxon>Sordariales incertae sedis</taxon>
        <taxon>Remersonia</taxon>
    </lineage>
</organism>
<dbReference type="SUPFAM" id="SSF53474">
    <property type="entry name" value="alpha/beta-Hydrolases"/>
    <property type="match status" value="2"/>
</dbReference>